<keyword evidence="2 5" id="KW-0812">Transmembrane</keyword>
<feature type="transmembrane region" description="Helical" evidence="5">
    <location>
        <begin position="89"/>
        <end position="111"/>
    </location>
</feature>
<dbReference type="Pfam" id="PF05128">
    <property type="entry name" value="DUF697"/>
    <property type="match status" value="1"/>
</dbReference>
<feature type="transmembrane region" description="Helical" evidence="5">
    <location>
        <begin position="43"/>
        <end position="68"/>
    </location>
</feature>
<evidence type="ECO:0000256" key="4">
    <source>
        <dbReference type="ARBA" id="ARBA00023136"/>
    </source>
</evidence>
<evidence type="ECO:0000313" key="7">
    <source>
        <dbReference type="Proteomes" id="UP000680714"/>
    </source>
</evidence>
<gene>
    <name evidence="6" type="ORF">KEC16_01080</name>
</gene>
<reference evidence="6 7" key="1">
    <citation type="submission" date="2021-04" db="EMBL/GenBank/DDBJ databases">
        <title>Magnetospirillum sulfuroxidans sp. nov., a facultative chemolithoautotrophic sulfur-oxidizing alphaproteobacterium isolated from freshwater sediment and proposals for Paramagetospirillum gen. nov., and Magnetospirillaceae fam. nov.</title>
        <authorList>
            <person name="Koziaeva V."/>
            <person name="Geelhoed J.S."/>
            <person name="Sorokin D.Y."/>
            <person name="Grouzdev D.S."/>
        </authorList>
    </citation>
    <scope>NUCLEOTIDE SEQUENCE [LARGE SCALE GENOMIC DNA]</scope>
    <source>
        <strain evidence="6 7">J10</strain>
    </source>
</reference>
<keyword evidence="4 5" id="KW-0472">Membrane</keyword>
<feature type="transmembrane region" description="Helical" evidence="5">
    <location>
        <begin position="117"/>
        <end position="138"/>
    </location>
</feature>
<dbReference type="EMBL" id="JAGTUF010000001">
    <property type="protein sequence ID" value="MBR9970303.1"/>
    <property type="molecule type" value="Genomic_DNA"/>
</dbReference>
<name>A0ABS5I7A9_9PROT</name>
<comment type="caution">
    <text evidence="6">The sequence shown here is derived from an EMBL/GenBank/DDBJ whole genome shotgun (WGS) entry which is preliminary data.</text>
</comment>
<dbReference type="RefSeq" id="WP_211545807.1">
    <property type="nucleotide sequence ID" value="NZ_JAGTUF010000001.1"/>
</dbReference>
<keyword evidence="3 5" id="KW-1133">Transmembrane helix</keyword>
<dbReference type="InterPro" id="IPR021147">
    <property type="entry name" value="DUF697"/>
</dbReference>
<evidence type="ECO:0000256" key="3">
    <source>
        <dbReference type="ARBA" id="ARBA00022989"/>
    </source>
</evidence>
<proteinExistence type="predicted"/>
<organism evidence="6 7">
    <name type="scientific">Magnetospirillum sulfuroxidans</name>
    <dbReference type="NCBI Taxonomy" id="611300"/>
    <lineage>
        <taxon>Bacteria</taxon>
        <taxon>Pseudomonadati</taxon>
        <taxon>Pseudomonadota</taxon>
        <taxon>Alphaproteobacteria</taxon>
        <taxon>Rhodospirillales</taxon>
        <taxon>Rhodospirillaceae</taxon>
        <taxon>Magnetospirillum</taxon>
    </lineage>
</organism>
<evidence type="ECO:0000256" key="2">
    <source>
        <dbReference type="ARBA" id="ARBA00022692"/>
    </source>
</evidence>
<sequence length="197" mass="20272">MAAQSAAPEAPVPAPETLAVSAPVANAEAVGRGLVAENMIKNYVIGSVAAAIVPVPLFDIAAVVGIQLRMIQKLSELYGKPFSESLGRSIIASLAGGVVGYGAGMVVAVSLTKLIPGVGWMMGMVSLPVIAGGSTYAIGQVFMKHYENGGDISDLCAKSWSAFYQEQFEKGKELAVKAKAKAKSMKGKAEAEIADAV</sequence>
<evidence type="ECO:0000256" key="5">
    <source>
        <dbReference type="SAM" id="Phobius"/>
    </source>
</evidence>
<accession>A0ABS5I7A9</accession>
<dbReference type="Proteomes" id="UP000680714">
    <property type="component" value="Unassembled WGS sequence"/>
</dbReference>
<evidence type="ECO:0000256" key="1">
    <source>
        <dbReference type="ARBA" id="ARBA00004141"/>
    </source>
</evidence>
<keyword evidence="7" id="KW-1185">Reference proteome</keyword>
<evidence type="ECO:0000313" key="6">
    <source>
        <dbReference type="EMBL" id="MBR9970303.1"/>
    </source>
</evidence>
<protein>
    <submittedName>
        <fullName evidence="6">DUF697 domain-containing protein</fullName>
    </submittedName>
</protein>
<comment type="subcellular location">
    <subcellularLocation>
        <location evidence="1">Membrane</location>
        <topology evidence="1">Multi-pass membrane protein</topology>
    </subcellularLocation>
</comment>